<dbReference type="RefSeq" id="WP_184949854.1">
    <property type="nucleotide sequence ID" value="NZ_BOMC01000009.1"/>
</dbReference>
<dbReference type="EMBL" id="JACHMF010000001">
    <property type="protein sequence ID" value="MBB4690973.1"/>
    <property type="molecule type" value="Genomic_DNA"/>
</dbReference>
<proteinExistence type="predicted"/>
<dbReference type="AlphaFoldDB" id="A0A7W7CLZ6"/>
<protein>
    <submittedName>
        <fullName evidence="2">Uncharacterized protein (DUF1330 family)</fullName>
    </submittedName>
</protein>
<evidence type="ECO:0000313" key="3">
    <source>
        <dbReference type="Proteomes" id="UP000542742"/>
    </source>
</evidence>
<gene>
    <name evidence="2" type="ORF">BKA14_001121</name>
</gene>
<dbReference type="SUPFAM" id="SSF54909">
    <property type="entry name" value="Dimeric alpha+beta barrel"/>
    <property type="match status" value="1"/>
</dbReference>
<sequence>MTAYAMAHLRTTSSHGDVFEYIERIQDTMDPYGGRFVVHGPEVEVLEGEWPGTLVILEFPDLEAARDWYASPAYQEILPLRTRHIEGDTLIFEGVGRGYDARVTAAALRAAAGVRVPR</sequence>
<dbReference type="Proteomes" id="UP000542742">
    <property type="component" value="Unassembled WGS sequence"/>
</dbReference>
<dbReference type="Gene3D" id="3.30.70.100">
    <property type="match status" value="1"/>
</dbReference>
<accession>A0A7W7CLZ6</accession>
<dbReference type="PANTHER" id="PTHR41521">
    <property type="match status" value="1"/>
</dbReference>
<reference evidence="2 3" key="1">
    <citation type="submission" date="2020-08" db="EMBL/GenBank/DDBJ databases">
        <title>Sequencing the genomes of 1000 actinobacteria strains.</title>
        <authorList>
            <person name="Klenk H.-P."/>
        </authorList>
    </citation>
    <scope>NUCLEOTIDE SEQUENCE [LARGE SCALE GENOMIC DNA]</scope>
    <source>
        <strain evidence="2 3">DSM 45518</strain>
    </source>
</reference>
<feature type="domain" description="DUF1330" evidence="1">
    <location>
        <begin position="2"/>
        <end position="95"/>
    </location>
</feature>
<dbReference type="PANTHER" id="PTHR41521:SF4">
    <property type="entry name" value="BLR0684 PROTEIN"/>
    <property type="match status" value="1"/>
</dbReference>
<dbReference type="Pfam" id="PF07045">
    <property type="entry name" value="DUF1330"/>
    <property type="match status" value="1"/>
</dbReference>
<evidence type="ECO:0000313" key="2">
    <source>
        <dbReference type="EMBL" id="MBB4690973.1"/>
    </source>
</evidence>
<dbReference type="InterPro" id="IPR011008">
    <property type="entry name" value="Dimeric_a/b-barrel"/>
</dbReference>
<evidence type="ECO:0000259" key="1">
    <source>
        <dbReference type="Pfam" id="PF07045"/>
    </source>
</evidence>
<organism evidence="2 3">
    <name type="scientific">Paractinoplanes abujensis</name>
    <dbReference type="NCBI Taxonomy" id="882441"/>
    <lineage>
        <taxon>Bacteria</taxon>
        <taxon>Bacillati</taxon>
        <taxon>Actinomycetota</taxon>
        <taxon>Actinomycetes</taxon>
        <taxon>Micromonosporales</taxon>
        <taxon>Micromonosporaceae</taxon>
        <taxon>Paractinoplanes</taxon>
    </lineage>
</organism>
<comment type="caution">
    <text evidence="2">The sequence shown here is derived from an EMBL/GenBank/DDBJ whole genome shotgun (WGS) entry which is preliminary data.</text>
</comment>
<keyword evidence="3" id="KW-1185">Reference proteome</keyword>
<name>A0A7W7CLZ6_9ACTN</name>
<dbReference type="InterPro" id="IPR010753">
    <property type="entry name" value="DUF1330"/>
</dbReference>